<evidence type="ECO:0000256" key="4">
    <source>
        <dbReference type="ARBA" id="ARBA00023136"/>
    </source>
</evidence>
<name>A0A3E0TZT6_9GAMM</name>
<feature type="transmembrane region" description="Helical" evidence="5">
    <location>
        <begin position="57"/>
        <end position="74"/>
    </location>
</feature>
<evidence type="ECO:0008006" key="8">
    <source>
        <dbReference type="Google" id="ProtNLM"/>
    </source>
</evidence>
<dbReference type="SUPFAM" id="SSF161084">
    <property type="entry name" value="MAPEG domain-like"/>
    <property type="match status" value="1"/>
</dbReference>
<evidence type="ECO:0000256" key="5">
    <source>
        <dbReference type="SAM" id="Phobius"/>
    </source>
</evidence>
<comment type="subcellular location">
    <subcellularLocation>
        <location evidence="1">Membrane</location>
    </subcellularLocation>
</comment>
<dbReference type="EMBL" id="QUOT01000001">
    <property type="protein sequence ID" value="REL29919.1"/>
    <property type="molecule type" value="Genomic_DNA"/>
</dbReference>
<organism evidence="6 7">
    <name type="scientific">Thalassotalea euphylliae</name>
    <dbReference type="NCBI Taxonomy" id="1655234"/>
    <lineage>
        <taxon>Bacteria</taxon>
        <taxon>Pseudomonadati</taxon>
        <taxon>Pseudomonadota</taxon>
        <taxon>Gammaproteobacteria</taxon>
        <taxon>Alteromonadales</taxon>
        <taxon>Colwelliaceae</taxon>
        <taxon>Thalassotalea</taxon>
    </lineage>
</organism>
<feature type="transmembrane region" description="Helical" evidence="5">
    <location>
        <begin position="6"/>
        <end position="26"/>
    </location>
</feature>
<dbReference type="PANTHER" id="PTHR35814">
    <property type="match status" value="1"/>
</dbReference>
<keyword evidence="7" id="KW-1185">Reference proteome</keyword>
<evidence type="ECO:0000313" key="6">
    <source>
        <dbReference type="EMBL" id="REL29919.1"/>
    </source>
</evidence>
<sequence>MSISAELAITGLYTSLLAILFIALSFNVSRLRLKHKVSIGSDGVRALEKAIRIQANFTEYVPLALIMLAVLELAGLAEMWLHIFGLTILLGRVLHAMGLTKTLGVSLARQIGTLATFIILLVMPVTFLVMTYL</sequence>
<comment type="caution">
    <text evidence="6">The sequence shown here is derived from an EMBL/GenBank/DDBJ whole genome shotgun (WGS) entry which is preliminary data.</text>
</comment>
<dbReference type="Proteomes" id="UP000256899">
    <property type="component" value="Unassembled WGS sequence"/>
</dbReference>
<reference evidence="7" key="1">
    <citation type="submission" date="2018-08" db="EMBL/GenBank/DDBJ databases">
        <title>Thalassotalea euphylliae genome.</title>
        <authorList>
            <person name="Summers S."/>
            <person name="Rice S.A."/>
            <person name="Freckelton M.L."/>
            <person name="Nedved B.T."/>
            <person name="Hadfield M.G."/>
        </authorList>
    </citation>
    <scope>NUCLEOTIDE SEQUENCE [LARGE SCALE GENOMIC DNA]</scope>
    <source>
        <strain evidence="7">H3</strain>
    </source>
</reference>
<protein>
    <recommendedName>
        <fullName evidence="8">Glutathione S-transferase</fullName>
    </recommendedName>
</protein>
<dbReference type="Gene3D" id="1.20.120.550">
    <property type="entry name" value="Membrane associated eicosanoid/glutathione metabolism-like domain"/>
    <property type="match status" value="1"/>
</dbReference>
<dbReference type="InterPro" id="IPR023352">
    <property type="entry name" value="MAPEG-like_dom_sf"/>
</dbReference>
<proteinExistence type="predicted"/>
<keyword evidence="3 5" id="KW-1133">Transmembrane helix</keyword>
<dbReference type="RefSeq" id="WP_116013992.1">
    <property type="nucleotide sequence ID" value="NZ_QUOT01000001.1"/>
</dbReference>
<feature type="transmembrane region" description="Helical" evidence="5">
    <location>
        <begin position="111"/>
        <end position="132"/>
    </location>
</feature>
<keyword evidence="4 5" id="KW-0472">Membrane</keyword>
<dbReference type="AlphaFoldDB" id="A0A3E0TZT6"/>
<dbReference type="PANTHER" id="PTHR35814:SF1">
    <property type="entry name" value="GLUTATHIONE S-TRANSFERASE-RELATED"/>
    <property type="match status" value="1"/>
</dbReference>
<evidence type="ECO:0000313" key="7">
    <source>
        <dbReference type="Proteomes" id="UP000256899"/>
    </source>
</evidence>
<evidence type="ECO:0000256" key="1">
    <source>
        <dbReference type="ARBA" id="ARBA00004370"/>
    </source>
</evidence>
<dbReference type="Pfam" id="PF01124">
    <property type="entry name" value="MAPEG"/>
    <property type="match status" value="1"/>
</dbReference>
<keyword evidence="2 5" id="KW-0812">Transmembrane</keyword>
<accession>A0A3E0TZT6</accession>
<evidence type="ECO:0000256" key="3">
    <source>
        <dbReference type="ARBA" id="ARBA00022989"/>
    </source>
</evidence>
<evidence type="ECO:0000256" key="2">
    <source>
        <dbReference type="ARBA" id="ARBA00022692"/>
    </source>
</evidence>
<gene>
    <name evidence="6" type="ORF">DXX94_03915</name>
</gene>
<dbReference type="InterPro" id="IPR001129">
    <property type="entry name" value="Membr-assoc_MAPEG"/>
</dbReference>
<dbReference type="GO" id="GO:0016020">
    <property type="term" value="C:membrane"/>
    <property type="evidence" value="ECO:0007669"/>
    <property type="project" value="UniProtKB-SubCell"/>
</dbReference>